<protein>
    <submittedName>
        <fullName evidence="1">Uncharacterized protein</fullName>
    </submittedName>
</protein>
<name>A0ACD4D6Z6_9HYPH</name>
<sequence length="66" mass="7680">MNPHSHWLEEQIANLKQIIAALEGGNYRTWDWNHGEKQRETTQDNLAKAKKDLPELESLLARLKAE</sequence>
<gene>
    <name evidence="1" type="ORF">N8E88_16060</name>
</gene>
<evidence type="ECO:0000313" key="1">
    <source>
        <dbReference type="EMBL" id="UXN61573.1"/>
    </source>
</evidence>
<organism evidence="1 2">
    <name type="scientific">Phyllobacterium zundukense</name>
    <dbReference type="NCBI Taxonomy" id="1867719"/>
    <lineage>
        <taxon>Bacteria</taxon>
        <taxon>Pseudomonadati</taxon>
        <taxon>Pseudomonadota</taxon>
        <taxon>Alphaproteobacteria</taxon>
        <taxon>Hyphomicrobiales</taxon>
        <taxon>Phyllobacteriaceae</taxon>
        <taxon>Phyllobacterium</taxon>
    </lineage>
</organism>
<dbReference type="EMBL" id="CP104973">
    <property type="protein sequence ID" value="UXN61573.1"/>
    <property type="molecule type" value="Genomic_DNA"/>
</dbReference>
<proteinExistence type="predicted"/>
<accession>A0ACD4D6Z6</accession>
<dbReference type="Proteomes" id="UP001061991">
    <property type="component" value="Chromosome"/>
</dbReference>
<reference evidence="1" key="1">
    <citation type="submission" date="2022-09" db="EMBL/GenBank/DDBJ databases">
        <title>Interaction between co-microsymbionts with complementary sets of symbiotic genes in legume-rhizobium systems.</title>
        <authorList>
            <person name="Safronova V."/>
            <person name="Sazanova A."/>
            <person name="Afonin A."/>
            <person name="Chirak E."/>
        </authorList>
    </citation>
    <scope>NUCLEOTIDE SEQUENCE</scope>
    <source>
        <strain evidence="1">A18/3m</strain>
    </source>
</reference>
<keyword evidence="2" id="KW-1185">Reference proteome</keyword>
<evidence type="ECO:0000313" key="2">
    <source>
        <dbReference type="Proteomes" id="UP001061991"/>
    </source>
</evidence>